<evidence type="ECO:0000313" key="2">
    <source>
        <dbReference type="Proteomes" id="UP001056120"/>
    </source>
</evidence>
<dbReference type="EMBL" id="CM042044">
    <property type="protein sequence ID" value="KAI3686749.1"/>
    <property type="molecule type" value="Genomic_DNA"/>
</dbReference>
<protein>
    <submittedName>
        <fullName evidence="1">Uncharacterized protein</fullName>
    </submittedName>
</protein>
<dbReference type="Proteomes" id="UP001056120">
    <property type="component" value="Linkage Group LG27"/>
</dbReference>
<sequence length="260" mass="30147">MRLRPGSNIATTFDTVSVCHKRVTKTRNIEKLNIKLNEQEMLAFFKKYDVNKDGKLSWGELKRAFSELGVTWVTWTTDRALVKADEDGDGYISEREMDRASLPSKRVLEPSSWGGNARYVDMSMMCSSQVEQLKQGRRFGFVKYIEAMCATLDKRDLKKDVEHVCVLLGLVREIHLIPNLQQVCAKERFNNVKAFMSGGLWVWMEFRSMETCYFVELKLASKSFTIDERVVWGTLLVCLFVLGHLCVSRRWQKGRGRFYL</sequence>
<reference evidence="2" key="1">
    <citation type="journal article" date="2022" name="Mol. Ecol. Resour.">
        <title>The genomes of chicory, endive, great burdock and yacon provide insights into Asteraceae palaeo-polyploidization history and plant inulin production.</title>
        <authorList>
            <person name="Fan W."/>
            <person name="Wang S."/>
            <person name="Wang H."/>
            <person name="Wang A."/>
            <person name="Jiang F."/>
            <person name="Liu H."/>
            <person name="Zhao H."/>
            <person name="Xu D."/>
            <person name="Zhang Y."/>
        </authorList>
    </citation>
    <scope>NUCLEOTIDE SEQUENCE [LARGE SCALE GENOMIC DNA]</scope>
    <source>
        <strain evidence="2">cv. Yunnan</strain>
    </source>
</reference>
<proteinExistence type="predicted"/>
<accession>A0ACB8YN25</accession>
<organism evidence="1 2">
    <name type="scientific">Smallanthus sonchifolius</name>
    <dbReference type="NCBI Taxonomy" id="185202"/>
    <lineage>
        <taxon>Eukaryota</taxon>
        <taxon>Viridiplantae</taxon>
        <taxon>Streptophyta</taxon>
        <taxon>Embryophyta</taxon>
        <taxon>Tracheophyta</taxon>
        <taxon>Spermatophyta</taxon>
        <taxon>Magnoliopsida</taxon>
        <taxon>eudicotyledons</taxon>
        <taxon>Gunneridae</taxon>
        <taxon>Pentapetalae</taxon>
        <taxon>asterids</taxon>
        <taxon>campanulids</taxon>
        <taxon>Asterales</taxon>
        <taxon>Asteraceae</taxon>
        <taxon>Asteroideae</taxon>
        <taxon>Heliantheae alliance</taxon>
        <taxon>Millerieae</taxon>
        <taxon>Smallanthus</taxon>
    </lineage>
</organism>
<name>A0ACB8YN25_9ASTR</name>
<keyword evidence="2" id="KW-1185">Reference proteome</keyword>
<reference evidence="1 2" key="2">
    <citation type="journal article" date="2022" name="Mol. Ecol. Resour.">
        <title>The genomes of chicory, endive, great burdock and yacon provide insights into Asteraceae paleo-polyploidization history and plant inulin production.</title>
        <authorList>
            <person name="Fan W."/>
            <person name="Wang S."/>
            <person name="Wang H."/>
            <person name="Wang A."/>
            <person name="Jiang F."/>
            <person name="Liu H."/>
            <person name="Zhao H."/>
            <person name="Xu D."/>
            <person name="Zhang Y."/>
        </authorList>
    </citation>
    <scope>NUCLEOTIDE SEQUENCE [LARGE SCALE GENOMIC DNA]</scope>
    <source>
        <strain evidence="2">cv. Yunnan</strain>
        <tissue evidence="1">Leaves</tissue>
    </source>
</reference>
<comment type="caution">
    <text evidence="1">The sequence shown here is derived from an EMBL/GenBank/DDBJ whole genome shotgun (WGS) entry which is preliminary data.</text>
</comment>
<gene>
    <name evidence="1" type="ORF">L1987_80434</name>
</gene>
<evidence type="ECO:0000313" key="1">
    <source>
        <dbReference type="EMBL" id="KAI3686749.1"/>
    </source>
</evidence>